<gene>
    <name evidence="1" type="ORF">GYMLUDRAFT_49702</name>
</gene>
<name>A0A0D0BE22_9AGAR</name>
<reference evidence="1 2" key="1">
    <citation type="submission" date="2014-04" db="EMBL/GenBank/DDBJ databases">
        <title>Evolutionary Origins and Diversification of the Mycorrhizal Mutualists.</title>
        <authorList>
            <consortium name="DOE Joint Genome Institute"/>
            <consortium name="Mycorrhizal Genomics Consortium"/>
            <person name="Kohler A."/>
            <person name="Kuo A."/>
            <person name="Nagy L.G."/>
            <person name="Floudas D."/>
            <person name="Copeland A."/>
            <person name="Barry K.W."/>
            <person name="Cichocki N."/>
            <person name="Veneault-Fourrey C."/>
            <person name="LaButti K."/>
            <person name="Lindquist E.A."/>
            <person name="Lipzen A."/>
            <person name="Lundell T."/>
            <person name="Morin E."/>
            <person name="Murat C."/>
            <person name="Riley R."/>
            <person name="Ohm R."/>
            <person name="Sun H."/>
            <person name="Tunlid A."/>
            <person name="Henrissat B."/>
            <person name="Grigoriev I.V."/>
            <person name="Hibbett D.S."/>
            <person name="Martin F."/>
        </authorList>
    </citation>
    <scope>NUCLEOTIDE SEQUENCE [LARGE SCALE GENOMIC DNA]</scope>
    <source>
        <strain evidence="1 2">FD-317 M1</strain>
    </source>
</reference>
<evidence type="ECO:0000313" key="1">
    <source>
        <dbReference type="EMBL" id="KIK52856.1"/>
    </source>
</evidence>
<sequence length="130" mass="14542">MVSKHIVSHHNPVWGAYKPLSAFAVRILEGRPDVHFTVLIQGGMIYKKFMRELDKMPYAQLDEIRPRFHIIDLTGKDVNSDDPLPEFGAAFEALHHSKSVTCKSSGIAIEGLVSPTLAIIDVKSRSNLYL</sequence>
<keyword evidence="2" id="KW-1185">Reference proteome</keyword>
<organism evidence="1 2">
    <name type="scientific">Collybiopsis luxurians FD-317 M1</name>
    <dbReference type="NCBI Taxonomy" id="944289"/>
    <lineage>
        <taxon>Eukaryota</taxon>
        <taxon>Fungi</taxon>
        <taxon>Dikarya</taxon>
        <taxon>Basidiomycota</taxon>
        <taxon>Agaricomycotina</taxon>
        <taxon>Agaricomycetes</taxon>
        <taxon>Agaricomycetidae</taxon>
        <taxon>Agaricales</taxon>
        <taxon>Marasmiineae</taxon>
        <taxon>Omphalotaceae</taxon>
        <taxon>Collybiopsis</taxon>
        <taxon>Collybiopsis luxurians</taxon>
    </lineage>
</organism>
<proteinExistence type="predicted"/>
<dbReference type="EMBL" id="KN834836">
    <property type="protein sequence ID" value="KIK52856.1"/>
    <property type="molecule type" value="Genomic_DNA"/>
</dbReference>
<dbReference type="HOGENOM" id="CLU_1865360_0_0_1"/>
<evidence type="ECO:0000313" key="2">
    <source>
        <dbReference type="Proteomes" id="UP000053593"/>
    </source>
</evidence>
<protein>
    <submittedName>
        <fullName evidence="1">Uncharacterized protein</fullName>
    </submittedName>
</protein>
<dbReference type="AlphaFoldDB" id="A0A0D0BE22"/>
<accession>A0A0D0BE22</accession>
<dbReference type="Proteomes" id="UP000053593">
    <property type="component" value="Unassembled WGS sequence"/>
</dbReference>